<organism evidence="1 2">
    <name type="scientific">Caerostris darwini</name>
    <dbReference type="NCBI Taxonomy" id="1538125"/>
    <lineage>
        <taxon>Eukaryota</taxon>
        <taxon>Metazoa</taxon>
        <taxon>Ecdysozoa</taxon>
        <taxon>Arthropoda</taxon>
        <taxon>Chelicerata</taxon>
        <taxon>Arachnida</taxon>
        <taxon>Araneae</taxon>
        <taxon>Araneomorphae</taxon>
        <taxon>Entelegynae</taxon>
        <taxon>Araneoidea</taxon>
        <taxon>Araneidae</taxon>
        <taxon>Caerostris</taxon>
    </lineage>
</organism>
<protein>
    <recommendedName>
        <fullName evidence="3">Ycf15</fullName>
    </recommendedName>
</protein>
<proteinExistence type="predicted"/>
<dbReference type="AlphaFoldDB" id="A0AAV4M9Q7"/>
<dbReference type="EMBL" id="BPLQ01000233">
    <property type="protein sequence ID" value="GIX69121.1"/>
    <property type="molecule type" value="Genomic_DNA"/>
</dbReference>
<evidence type="ECO:0000313" key="2">
    <source>
        <dbReference type="Proteomes" id="UP001054837"/>
    </source>
</evidence>
<evidence type="ECO:0008006" key="3">
    <source>
        <dbReference type="Google" id="ProtNLM"/>
    </source>
</evidence>
<comment type="caution">
    <text evidence="1">The sequence shown here is derived from an EMBL/GenBank/DDBJ whole genome shotgun (WGS) entry which is preliminary data.</text>
</comment>
<name>A0AAV4M9Q7_9ARAC</name>
<sequence length="108" mass="12025">MIAHYIKTAECVDLHSPYLLNSPSKLHSVFSLSMEDRGFTRKKHLHQPSTPISVVFGARGRGENHLNGKDIQILSTRSVRVFWARTTASIHSHLTSFRSEVSLGGIGL</sequence>
<gene>
    <name evidence="1" type="ORF">CDAR_486111</name>
</gene>
<keyword evidence="2" id="KW-1185">Reference proteome</keyword>
<dbReference type="Proteomes" id="UP001054837">
    <property type="component" value="Unassembled WGS sequence"/>
</dbReference>
<reference evidence="1 2" key="1">
    <citation type="submission" date="2021-06" db="EMBL/GenBank/DDBJ databases">
        <title>Caerostris darwini draft genome.</title>
        <authorList>
            <person name="Kono N."/>
            <person name="Arakawa K."/>
        </authorList>
    </citation>
    <scope>NUCLEOTIDE SEQUENCE [LARGE SCALE GENOMIC DNA]</scope>
</reference>
<accession>A0AAV4M9Q7</accession>
<evidence type="ECO:0000313" key="1">
    <source>
        <dbReference type="EMBL" id="GIX69121.1"/>
    </source>
</evidence>